<dbReference type="SUPFAM" id="SSF53850">
    <property type="entry name" value="Periplasmic binding protein-like II"/>
    <property type="match status" value="1"/>
</dbReference>
<reference evidence="1 2" key="1">
    <citation type="journal article" date="2014" name="Int. J. Syst. Evol. Microbiol.">
        <title>Phylogenomics and the dynamic genome evolution of the genus Streptococcus.</title>
        <authorList>
            <consortium name="The Broad Institute Genome Sequencing Platform"/>
            <person name="Richards V.P."/>
            <person name="Palmer S.R."/>
            <person name="Pavinski Bitar P.D."/>
            <person name="Qin X."/>
            <person name="Weinstock G.M."/>
            <person name="Highlander S.K."/>
            <person name="Town C.D."/>
            <person name="Burne R.A."/>
            <person name="Stanhope M.J."/>
        </authorList>
    </citation>
    <scope>NUCLEOTIDE SEQUENCE [LARGE SCALE GENOMIC DNA]</scope>
    <source>
        <strain evidence="1 2">707-05</strain>
    </source>
</reference>
<organism evidence="1 2">
    <name type="scientific">Streptococcus ictaluri 707-05</name>
    <dbReference type="NCBI Taxonomy" id="764299"/>
    <lineage>
        <taxon>Bacteria</taxon>
        <taxon>Bacillati</taxon>
        <taxon>Bacillota</taxon>
        <taxon>Bacilli</taxon>
        <taxon>Lactobacillales</taxon>
        <taxon>Streptococcaceae</taxon>
        <taxon>Streptococcus</taxon>
    </lineage>
</organism>
<dbReference type="Proteomes" id="UP000003330">
    <property type="component" value="Unassembled WGS sequence"/>
</dbReference>
<dbReference type="STRING" id="764299.STRIC_1220"/>
<dbReference type="Gene3D" id="3.10.105.10">
    <property type="entry name" value="Dipeptide-binding Protein, Domain 3"/>
    <property type="match status" value="1"/>
</dbReference>
<accession>G5K352</accession>
<proteinExistence type="predicted"/>
<evidence type="ECO:0000313" key="1">
    <source>
        <dbReference type="EMBL" id="EHI69374.1"/>
    </source>
</evidence>
<protein>
    <submittedName>
        <fullName evidence="1">Uncharacterized protein</fullName>
    </submittedName>
</protein>
<gene>
    <name evidence="1" type="ORF">STRIC_1220</name>
</gene>
<keyword evidence="2" id="KW-1185">Reference proteome</keyword>
<comment type="caution">
    <text evidence="1">The sequence shown here is derived from an EMBL/GenBank/DDBJ whole genome shotgun (WGS) entry which is preliminary data.</text>
</comment>
<dbReference type="EMBL" id="AEUX02000006">
    <property type="protein sequence ID" value="EHI69374.1"/>
    <property type="molecule type" value="Genomic_DNA"/>
</dbReference>
<evidence type="ECO:0000313" key="2">
    <source>
        <dbReference type="Proteomes" id="UP000003330"/>
    </source>
</evidence>
<dbReference type="AlphaFoldDB" id="G5K352"/>
<sequence length="60" mass="7170">MEFMKKMEKNLNLTFFFLTSEYPSWKEKKEKAEIIESQLKKVGISVKLSIVDTESYYDIL</sequence>
<name>G5K352_9STRE</name>